<dbReference type="AlphaFoldDB" id="A0A0H2RHG9"/>
<evidence type="ECO:0000313" key="2">
    <source>
        <dbReference type="EMBL" id="KLO11012.1"/>
    </source>
</evidence>
<evidence type="ECO:0000313" key="3">
    <source>
        <dbReference type="Proteomes" id="UP000053477"/>
    </source>
</evidence>
<sequence>MPYLSSVENDDEHKLHEMSLPRKHDYGTDFYYCTCGVEPHHQDLTTDGPLKASVIVERLKEISNSGLPADWHSTPAMNLIVVKKIQAFNTQFRAKMKKKIKESLMKKSREGDNDGILRAQNLKELGAEMTRNTGIENGVKLWCRYALLRSIFQDDSSDTYWDKVDAHLLSVFTKAKNKYPNDKSKRDDAVHKQLKKVLDKDYTNYGNPLGDEDMRKVSGKKKGSKRARNDGGISGAASEGVPTAGLQVALGEAIAT</sequence>
<proteinExistence type="predicted"/>
<keyword evidence="3" id="KW-1185">Reference proteome</keyword>
<feature type="compositionally biased region" description="Basic residues" evidence="1">
    <location>
        <begin position="217"/>
        <end position="226"/>
    </location>
</feature>
<dbReference type="OrthoDB" id="2803839at2759"/>
<dbReference type="Proteomes" id="UP000053477">
    <property type="component" value="Unassembled WGS sequence"/>
</dbReference>
<feature type="region of interest" description="Disordered" evidence="1">
    <location>
        <begin position="203"/>
        <end position="238"/>
    </location>
</feature>
<name>A0A0H2RHG9_9AGAM</name>
<accession>A0A0H2RHG9</accession>
<organism evidence="2 3">
    <name type="scientific">Schizopora paradoxa</name>
    <dbReference type="NCBI Taxonomy" id="27342"/>
    <lineage>
        <taxon>Eukaryota</taxon>
        <taxon>Fungi</taxon>
        <taxon>Dikarya</taxon>
        <taxon>Basidiomycota</taxon>
        <taxon>Agaricomycotina</taxon>
        <taxon>Agaricomycetes</taxon>
        <taxon>Hymenochaetales</taxon>
        <taxon>Schizoporaceae</taxon>
        <taxon>Schizopora</taxon>
    </lineage>
</organism>
<evidence type="ECO:0000256" key="1">
    <source>
        <dbReference type="SAM" id="MobiDB-lite"/>
    </source>
</evidence>
<protein>
    <submittedName>
        <fullName evidence="2">Uncharacterized protein</fullName>
    </submittedName>
</protein>
<dbReference type="InParanoid" id="A0A0H2RHG9"/>
<dbReference type="EMBL" id="KQ086011">
    <property type="protein sequence ID" value="KLO11012.1"/>
    <property type="molecule type" value="Genomic_DNA"/>
</dbReference>
<gene>
    <name evidence="2" type="ORF">SCHPADRAFT_891932</name>
</gene>
<reference evidence="2 3" key="1">
    <citation type="submission" date="2015-04" db="EMBL/GenBank/DDBJ databases">
        <title>Complete genome sequence of Schizopora paradoxa KUC8140, a cosmopolitan wood degrader in East Asia.</title>
        <authorList>
            <consortium name="DOE Joint Genome Institute"/>
            <person name="Min B."/>
            <person name="Park H."/>
            <person name="Jang Y."/>
            <person name="Kim J.-J."/>
            <person name="Kim K.H."/>
            <person name="Pangilinan J."/>
            <person name="Lipzen A."/>
            <person name="Riley R."/>
            <person name="Grigoriev I.V."/>
            <person name="Spatafora J.W."/>
            <person name="Choi I.-G."/>
        </authorList>
    </citation>
    <scope>NUCLEOTIDE SEQUENCE [LARGE SCALE GENOMIC DNA]</scope>
    <source>
        <strain evidence="2 3">KUC8140</strain>
    </source>
</reference>